<reference evidence="1 2" key="1">
    <citation type="journal article" date="2009" name="PLoS ONE">
        <title>Genome analysis of the anaerobic thermohalophilic bacterium Halothermothrix orenii.</title>
        <authorList>
            <person name="Mavromatis K."/>
            <person name="Ivanova N."/>
            <person name="Anderson I."/>
            <person name="Lykidis A."/>
            <person name="Hooper S.D."/>
            <person name="Sun H."/>
            <person name="Kunin V."/>
            <person name="Lapidus A."/>
            <person name="Hugenholtz P."/>
            <person name="Patel B."/>
            <person name="Kyrpides N.C."/>
        </authorList>
    </citation>
    <scope>NUCLEOTIDE SEQUENCE [LARGE SCALE GENOMIC DNA]</scope>
    <source>
        <strain evidence="2">H 168 / OCM 544 / DSM 9562</strain>
    </source>
</reference>
<keyword evidence="1" id="KW-0418">Kinase</keyword>
<evidence type="ECO:0000313" key="2">
    <source>
        <dbReference type="Proteomes" id="UP000000719"/>
    </source>
</evidence>
<dbReference type="Gene3D" id="3.40.50.300">
    <property type="entry name" value="P-loop containing nucleotide triphosphate hydrolases"/>
    <property type="match status" value="1"/>
</dbReference>
<dbReference type="HOGENOM" id="CLU_102890_0_0_9"/>
<dbReference type="Proteomes" id="UP000000719">
    <property type="component" value="Chromosome"/>
</dbReference>
<sequence>MGHKIFRILDKRMLEMKKLIIINGTMGVGKTTICQRLYKSLNYSVWLDGDWCWMMNPFCATEENKRMVEDNITYLLNNFLANSSLKYIIFNWVIHHEDIFNLILDKLQKHQYELYKISLICSERELKRRMLEDGRDEETIKVSLARLKLYEKMDTIKIDTTNNTVEESVNEIIKILEGGH</sequence>
<dbReference type="EMBL" id="CP001098">
    <property type="protein sequence ID" value="ACL70148.1"/>
    <property type="molecule type" value="Genomic_DNA"/>
</dbReference>
<name>B8CXX9_HALOH</name>
<dbReference type="KEGG" id="hor:Hore_13990"/>
<dbReference type="GO" id="GO:0016301">
    <property type="term" value="F:kinase activity"/>
    <property type="evidence" value="ECO:0007669"/>
    <property type="project" value="UniProtKB-KW"/>
</dbReference>
<accession>B8CXX9</accession>
<dbReference type="AlphaFoldDB" id="B8CXX9"/>
<dbReference type="STRING" id="373903.Hore_13990"/>
<dbReference type="eggNOG" id="COG1936">
    <property type="taxonomic scope" value="Bacteria"/>
</dbReference>
<evidence type="ECO:0000313" key="1">
    <source>
        <dbReference type="EMBL" id="ACL70148.1"/>
    </source>
</evidence>
<dbReference type="Pfam" id="PF13238">
    <property type="entry name" value="AAA_18"/>
    <property type="match status" value="1"/>
</dbReference>
<dbReference type="SUPFAM" id="SSF52540">
    <property type="entry name" value="P-loop containing nucleoside triphosphate hydrolases"/>
    <property type="match status" value="1"/>
</dbReference>
<keyword evidence="1" id="KW-0808">Transferase</keyword>
<organism evidence="1 2">
    <name type="scientific">Halothermothrix orenii (strain H 168 / OCM 544 / DSM 9562)</name>
    <dbReference type="NCBI Taxonomy" id="373903"/>
    <lineage>
        <taxon>Bacteria</taxon>
        <taxon>Bacillati</taxon>
        <taxon>Bacillota</taxon>
        <taxon>Clostridia</taxon>
        <taxon>Halanaerobiales</taxon>
        <taxon>Halothermotrichaceae</taxon>
        <taxon>Halothermothrix</taxon>
    </lineage>
</organism>
<gene>
    <name evidence="1" type="ordered locus">Hore_13990</name>
</gene>
<dbReference type="InterPro" id="IPR027417">
    <property type="entry name" value="P-loop_NTPase"/>
</dbReference>
<keyword evidence="2" id="KW-1185">Reference proteome</keyword>
<protein>
    <submittedName>
        <fullName evidence="1">Predicted nucleotide kinase</fullName>
    </submittedName>
</protein>
<proteinExistence type="predicted"/>